<gene>
    <name evidence="2" type="ORF">VNO78_12593</name>
</gene>
<name>A0AAN9SVU6_PSOTE</name>
<dbReference type="Pfam" id="PF24626">
    <property type="entry name" value="SH3_Tf2-1"/>
    <property type="match status" value="1"/>
</dbReference>
<dbReference type="InterPro" id="IPR012337">
    <property type="entry name" value="RNaseH-like_sf"/>
</dbReference>
<sequence>MLRTLLRGNHKSWDEYLPHIEFAYNRVVQRTTKHSPFEVVYGFNPFTPLDILPLPFPSSVHKEGIVRADFVKKLHERVKVNIEHHSKEYASKANRGRKEIIFNEKDWVWLHLRKDRFPTQRKSKLSPRGDGPFQVLKRVNNNVYILDLPEDY</sequence>
<dbReference type="InterPro" id="IPR056924">
    <property type="entry name" value="SH3_Tf2-1"/>
</dbReference>
<dbReference type="EMBL" id="JAYMYS010000003">
    <property type="protein sequence ID" value="KAK7401254.1"/>
    <property type="molecule type" value="Genomic_DNA"/>
</dbReference>
<dbReference type="SUPFAM" id="SSF53098">
    <property type="entry name" value="Ribonuclease H-like"/>
    <property type="match status" value="1"/>
</dbReference>
<dbReference type="Proteomes" id="UP001386955">
    <property type="component" value="Unassembled WGS sequence"/>
</dbReference>
<dbReference type="AlphaFoldDB" id="A0AAN9SVU6"/>
<dbReference type="PANTHER" id="PTHR35046">
    <property type="entry name" value="ZINC KNUCKLE (CCHC-TYPE) FAMILY PROTEIN"/>
    <property type="match status" value="1"/>
</dbReference>
<feature type="domain" description="Tf2-1-like SH3-like" evidence="1">
    <location>
        <begin position="106"/>
        <end position="151"/>
    </location>
</feature>
<organism evidence="2 3">
    <name type="scientific">Psophocarpus tetragonolobus</name>
    <name type="common">Winged bean</name>
    <name type="synonym">Dolichos tetragonolobus</name>
    <dbReference type="NCBI Taxonomy" id="3891"/>
    <lineage>
        <taxon>Eukaryota</taxon>
        <taxon>Viridiplantae</taxon>
        <taxon>Streptophyta</taxon>
        <taxon>Embryophyta</taxon>
        <taxon>Tracheophyta</taxon>
        <taxon>Spermatophyta</taxon>
        <taxon>Magnoliopsida</taxon>
        <taxon>eudicotyledons</taxon>
        <taxon>Gunneridae</taxon>
        <taxon>Pentapetalae</taxon>
        <taxon>rosids</taxon>
        <taxon>fabids</taxon>
        <taxon>Fabales</taxon>
        <taxon>Fabaceae</taxon>
        <taxon>Papilionoideae</taxon>
        <taxon>50 kb inversion clade</taxon>
        <taxon>NPAAA clade</taxon>
        <taxon>indigoferoid/millettioid clade</taxon>
        <taxon>Phaseoleae</taxon>
        <taxon>Psophocarpus</taxon>
    </lineage>
</organism>
<proteinExistence type="predicted"/>
<dbReference type="InterPro" id="IPR036397">
    <property type="entry name" value="RNaseH_sf"/>
</dbReference>
<evidence type="ECO:0000313" key="3">
    <source>
        <dbReference type="Proteomes" id="UP001386955"/>
    </source>
</evidence>
<accession>A0AAN9SVU6</accession>
<dbReference type="Gene3D" id="3.30.420.10">
    <property type="entry name" value="Ribonuclease H-like superfamily/Ribonuclease H"/>
    <property type="match status" value="1"/>
</dbReference>
<dbReference type="PANTHER" id="PTHR35046:SF9">
    <property type="entry name" value="RNA-DIRECTED DNA POLYMERASE"/>
    <property type="match status" value="1"/>
</dbReference>
<dbReference type="GO" id="GO:0003676">
    <property type="term" value="F:nucleic acid binding"/>
    <property type="evidence" value="ECO:0007669"/>
    <property type="project" value="InterPro"/>
</dbReference>
<protein>
    <recommendedName>
        <fullName evidence="1">Tf2-1-like SH3-like domain-containing protein</fullName>
    </recommendedName>
</protein>
<evidence type="ECO:0000313" key="2">
    <source>
        <dbReference type="EMBL" id="KAK7401254.1"/>
    </source>
</evidence>
<keyword evidence="3" id="KW-1185">Reference proteome</keyword>
<evidence type="ECO:0000259" key="1">
    <source>
        <dbReference type="Pfam" id="PF24626"/>
    </source>
</evidence>
<comment type="caution">
    <text evidence="2">The sequence shown here is derived from an EMBL/GenBank/DDBJ whole genome shotgun (WGS) entry which is preliminary data.</text>
</comment>
<reference evidence="2 3" key="1">
    <citation type="submission" date="2024-01" db="EMBL/GenBank/DDBJ databases">
        <title>The genomes of 5 underutilized Papilionoideae crops provide insights into root nodulation and disease resistanc.</title>
        <authorList>
            <person name="Jiang F."/>
        </authorList>
    </citation>
    <scope>NUCLEOTIDE SEQUENCE [LARGE SCALE GENOMIC DNA]</scope>
    <source>
        <strain evidence="2">DUOXIRENSHENG_FW03</strain>
        <tissue evidence="2">Leaves</tissue>
    </source>
</reference>